<evidence type="ECO:0000256" key="1">
    <source>
        <dbReference type="SAM" id="Phobius"/>
    </source>
</evidence>
<keyword evidence="3" id="KW-1185">Reference proteome</keyword>
<dbReference type="KEGG" id="mcos:GM418_03275"/>
<dbReference type="RefSeq" id="WP_158863115.1">
    <property type="nucleotide sequence ID" value="NZ_CP046401.1"/>
</dbReference>
<evidence type="ECO:0000313" key="3">
    <source>
        <dbReference type="Proteomes" id="UP000428260"/>
    </source>
</evidence>
<proteinExistence type="predicted"/>
<evidence type="ECO:0008006" key="4">
    <source>
        <dbReference type="Google" id="ProtNLM"/>
    </source>
</evidence>
<dbReference type="AlphaFoldDB" id="A0A6I6JNR6"/>
<dbReference type="Proteomes" id="UP000428260">
    <property type="component" value="Chromosome"/>
</dbReference>
<gene>
    <name evidence="2" type="ORF">GM418_03275</name>
</gene>
<feature type="transmembrane region" description="Helical" evidence="1">
    <location>
        <begin position="60"/>
        <end position="80"/>
    </location>
</feature>
<accession>A0A6I6JNR6</accession>
<name>A0A6I6JNR6_9BACT</name>
<keyword evidence="1" id="KW-1133">Transmembrane helix</keyword>
<dbReference type="Gene3D" id="1.20.1720.10">
    <property type="entry name" value="Multidrug resistance protein D"/>
    <property type="match status" value="1"/>
</dbReference>
<protein>
    <recommendedName>
        <fullName evidence="4">Major facilitator superfamily (MFS) profile domain-containing protein</fullName>
    </recommendedName>
</protein>
<dbReference type="EMBL" id="CP046401">
    <property type="protein sequence ID" value="QGY42708.1"/>
    <property type="molecule type" value="Genomic_DNA"/>
</dbReference>
<organism evidence="2 3">
    <name type="scientific">Maribellus comscasis</name>
    <dbReference type="NCBI Taxonomy" id="2681766"/>
    <lineage>
        <taxon>Bacteria</taxon>
        <taxon>Pseudomonadati</taxon>
        <taxon>Bacteroidota</taxon>
        <taxon>Bacteroidia</taxon>
        <taxon>Marinilabiliales</taxon>
        <taxon>Prolixibacteraceae</taxon>
        <taxon>Maribellus</taxon>
    </lineage>
</organism>
<evidence type="ECO:0000313" key="2">
    <source>
        <dbReference type="EMBL" id="QGY42708.1"/>
    </source>
</evidence>
<sequence length="91" mass="9321">MFLFLILLCLGFTSPNGIALSLDPIQKNLGSASALVGTIRIGIAGLTSGGIGLLNVTNSIPVAGMMVATAFISFSILTIGKKRINLSSVLD</sequence>
<keyword evidence="1" id="KW-0812">Transmembrane</keyword>
<keyword evidence="1" id="KW-0472">Membrane</keyword>
<reference evidence="2 3" key="1">
    <citation type="submission" date="2019-11" db="EMBL/GenBank/DDBJ databases">
        <authorList>
            <person name="Zheng R.K."/>
            <person name="Sun C.M."/>
        </authorList>
    </citation>
    <scope>NUCLEOTIDE SEQUENCE [LARGE SCALE GENOMIC DNA]</scope>
    <source>
        <strain evidence="2 3">WC007</strain>
    </source>
</reference>